<dbReference type="AlphaFoldDB" id="A0A7W5A2G0"/>
<evidence type="ECO:0000313" key="1">
    <source>
        <dbReference type="EMBL" id="MBB3088230.1"/>
    </source>
</evidence>
<sequence length="167" mass="17645">MISDIPGLAARWLRWAASSDETSSPIVDATGAFAGSKQPPDVWFVAGNSGGVSSRRFDVPVGRPLFMPAFCMWSRSMLTNADLPRSFGFVKLDGEEVPVSANSSGPVRVRGALGNPVNGVSLFGTKMQVAGHWAYVEPIAPGPHLLEIHGGDGHGWTTSVRAEITAV</sequence>
<keyword evidence="2" id="KW-1185">Reference proteome</keyword>
<gene>
    <name evidence="1" type="ORF">FHS12_001163</name>
</gene>
<evidence type="ECO:0000313" key="2">
    <source>
        <dbReference type="Proteomes" id="UP000577707"/>
    </source>
</evidence>
<reference evidence="1 2" key="1">
    <citation type="submission" date="2020-08" db="EMBL/GenBank/DDBJ databases">
        <title>Genomic Encyclopedia of Type Strains, Phase III (KMG-III): the genomes of soil and plant-associated and newly described type strains.</title>
        <authorList>
            <person name="Whitman W."/>
        </authorList>
    </citation>
    <scope>NUCLEOTIDE SEQUENCE [LARGE SCALE GENOMIC DNA]</scope>
    <source>
        <strain evidence="1 2">CECT 3302</strain>
    </source>
</reference>
<comment type="caution">
    <text evidence="1">The sequence shown here is derived from an EMBL/GenBank/DDBJ whole genome shotgun (WGS) entry which is preliminary data.</text>
</comment>
<organism evidence="1 2">
    <name type="scientific">Nocardioides albus</name>
    <dbReference type="NCBI Taxonomy" id="1841"/>
    <lineage>
        <taxon>Bacteria</taxon>
        <taxon>Bacillati</taxon>
        <taxon>Actinomycetota</taxon>
        <taxon>Actinomycetes</taxon>
        <taxon>Propionibacteriales</taxon>
        <taxon>Nocardioidaceae</taxon>
        <taxon>Nocardioides</taxon>
    </lineage>
</organism>
<proteinExistence type="predicted"/>
<dbReference type="Proteomes" id="UP000577707">
    <property type="component" value="Unassembled WGS sequence"/>
</dbReference>
<dbReference type="EMBL" id="JACHXG010000002">
    <property type="protein sequence ID" value="MBB3088230.1"/>
    <property type="molecule type" value="Genomic_DNA"/>
</dbReference>
<dbReference type="RefSeq" id="WP_183543115.1">
    <property type="nucleotide sequence ID" value="NZ_BMQT01000013.1"/>
</dbReference>
<protein>
    <submittedName>
        <fullName evidence="1">Uncharacterized protein</fullName>
    </submittedName>
</protein>
<accession>A0A7W5A2G0</accession>
<name>A0A7W5A2G0_9ACTN</name>